<comment type="subcellular location">
    <subcellularLocation>
        <location evidence="2">Peroxisome</location>
    </subcellularLocation>
</comment>
<dbReference type="SUPFAM" id="SSF47203">
    <property type="entry name" value="Acyl-CoA dehydrogenase C-terminal domain-like"/>
    <property type="match status" value="2"/>
</dbReference>
<proteinExistence type="inferred from homology"/>
<dbReference type="InterPro" id="IPR046373">
    <property type="entry name" value="Acyl-CoA_Oxase/DH_mid-dom_sf"/>
</dbReference>
<dbReference type="InterPro" id="IPR012258">
    <property type="entry name" value="Acyl-CoA_oxidase"/>
</dbReference>
<sequence length="683" mass="77502">MMINKVLKIKELIREIPKGGPLGRYRNRASFDWKTLKLGLYGSDYLEYENKIFNFVRNSPSFQKPIKKPTLDEYRRRCVNQINDLFKHDLIEPFGYFLNAFVAIDPSLPVLMGIRFGMVPSTVFTLSSGSDRHMDFLSKFRDGHFIGCFALTEVSHGTNARGMRTTATYNCDSESFVLNSPDFESSKFWVGGLGKQATHAIVFAQLITPDKKCHGLHLFIVPIRDPETMLPFQNLTCGDLGEKVGLNGVDNGFVMFHNYEIPKENLLNKMGDVSKDGQYISPFKDNKKRFGASLGALSMGRVTITNISAKNCSLAIVIAVRYCSVRCQFGLPETPEWPVIEYQALYSRLMPWLAVAYAINIFSIKFLRKAQEFQMKMLNPIIKNELASEGLEIHALSSATKPFCSWIVRDAIADCREVTGGMGYLHAARLGDIRADHDANCTYEGENNVLIQQASNWLLSLYPYFKNGTPLTSFDSIGFLSKGLQILEEKYICESHNETLQPENLIKAYQWLVCYHFNETQKKVGSLKAEGHNSFVIRNESQTFFAKSLSLAYAEHAVFKSFVDALNDDCWGEKEKCVLKKLCSLYGCWSLEKWIGDFYAGGYASVESNMSNNLRESILKISKEMVGEAVALVDVMAPPDFVLNSVLGMEDGDVYKHLEKLVKLRPENFERPYWWQEIRQSKL</sequence>
<dbReference type="Gene3D" id="1.20.140.10">
    <property type="entry name" value="Butyryl-CoA Dehydrogenase, subunit A, domain 3"/>
    <property type="match status" value="2"/>
</dbReference>
<evidence type="ECO:0000256" key="2">
    <source>
        <dbReference type="ARBA" id="ARBA00004275"/>
    </source>
</evidence>
<evidence type="ECO:0000259" key="16">
    <source>
        <dbReference type="Pfam" id="PF22924"/>
    </source>
</evidence>
<dbReference type="Pfam" id="PF02770">
    <property type="entry name" value="Acyl-CoA_dh_M"/>
    <property type="match status" value="1"/>
</dbReference>
<evidence type="ECO:0000256" key="7">
    <source>
        <dbReference type="ARBA" id="ARBA00022832"/>
    </source>
</evidence>
<evidence type="ECO:0000256" key="12">
    <source>
        <dbReference type="PIRSR" id="PIRSR000168-1"/>
    </source>
</evidence>
<dbReference type="GO" id="GO:0005777">
    <property type="term" value="C:peroxisome"/>
    <property type="evidence" value="ECO:0007669"/>
    <property type="project" value="UniProtKB-SubCell"/>
</dbReference>
<dbReference type="OrthoDB" id="538336at2759"/>
<dbReference type="InterPro" id="IPR055060">
    <property type="entry name" value="ACOX_C_alpha1"/>
</dbReference>
<organism evidence="17 18">
    <name type="scientific">Aphidius gifuensis</name>
    <name type="common">Parasitoid wasp</name>
    <dbReference type="NCBI Taxonomy" id="684658"/>
    <lineage>
        <taxon>Eukaryota</taxon>
        <taxon>Metazoa</taxon>
        <taxon>Ecdysozoa</taxon>
        <taxon>Arthropoda</taxon>
        <taxon>Hexapoda</taxon>
        <taxon>Insecta</taxon>
        <taxon>Pterygota</taxon>
        <taxon>Neoptera</taxon>
        <taxon>Endopterygota</taxon>
        <taxon>Hymenoptera</taxon>
        <taxon>Apocrita</taxon>
        <taxon>Ichneumonoidea</taxon>
        <taxon>Braconidae</taxon>
        <taxon>Aphidiinae</taxon>
        <taxon>Aphidius</taxon>
    </lineage>
</organism>
<evidence type="ECO:0000256" key="8">
    <source>
        <dbReference type="ARBA" id="ARBA00023002"/>
    </source>
</evidence>
<evidence type="ECO:0000259" key="14">
    <source>
        <dbReference type="Pfam" id="PF01756"/>
    </source>
</evidence>
<name>A0A834XQP9_APHGI</name>
<keyword evidence="10" id="KW-0576">Peroxisome</keyword>
<dbReference type="InterPro" id="IPR036250">
    <property type="entry name" value="AcylCo_DH-like_C"/>
</dbReference>
<dbReference type="SUPFAM" id="SSF56645">
    <property type="entry name" value="Acyl-CoA dehydrogenase NM domain-like"/>
    <property type="match status" value="1"/>
</dbReference>
<evidence type="ECO:0000259" key="15">
    <source>
        <dbReference type="Pfam" id="PF02770"/>
    </source>
</evidence>
<dbReference type="GO" id="GO:0055088">
    <property type="term" value="P:lipid homeostasis"/>
    <property type="evidence" value="ECO:0007669"/>
    <property type="project" value="TreeGrafter"/>
</dbReference>
<evidence type="ECO:0000256" key="5">
    <source>
        <dbReference type="ARBA" id="ARBA00022630"/>
    </source>
</evidence>
<gene>
    <name evidence="17" type="ORF">HCN44_008591</name>
</gene>
<dbReference type="FunFam" id="2.40.110.10:FF:000005">
    <property type="entry name" value="Acyl-coenzyme A oxidase"/>
    <property type="match status" value="1"/>
</dbReference>
<evidence type="ECO:0000256" key="1">
    <source>
        <dbReference type="ARBA" id="ARBA00001974"/>
    </source>
</evidence>
<dbReference type="AlphaFoldDB" id="A0A834XQP9"/>
<evidence type="ECO:0000256" key="6">
    <source>
        <dbReference type="ARBA" id="ARBA00022827"/>
    </source>
</evidence>
<evidence type="ECO:0000313" key="17">
    <source>
        <dbReference type="EMBL" id="KAF7989917.1"/>
    </source>
</evidence>
<dbReference type="GO" id="GO:0005504">
    <property type="term" value="F:fatty acid binding"/>
    <property type="evidence" value="ECO:0007669"/>
    <property type="project" value="TreeGrafter"/>
</dbReference>
<dbReference type="PIRSF" id="PIRSF000168">
    <property type="entry name" value="Acyl-CoA_oxidase"/>
    <property type="match status" value="1"/>
</dbReference>
<comment type="similarity">
    <text evidence="4 11">Belongs to the acyl-CoA oxidase family.</text>
</comment>
<keyword evidence="7" id="KW-0276">Fatty acid metabolism</keyword>
<evidence type="ECO:0000256" key="13">
    <source>
        <dbReference type="PIRSR" id="PIRSR000168-2"/>
    </source>
</evidence>
<feature type="domain" description="Acyl-CoA oxidase C-alpha1" evidence="16">
    <location>
        <begin position="295"/>
        <end position="459"/>
    </location>
</feature>
<feature type="binding site" evidence="13">
    <location>
        <position position="191"/>
    </location>
    <ligand>
        <name>FAD</name>
        <dbReference type="ChEBI" id="CHEBI:57692"/>
    </ligand>
</feature>
<keyword evidence="9" id="KW-0443">Lipid metabolism</keyword>
<reference evidence="17 18" key="1">
    <citation type="submission" date="2020-08" db="EMBL/GenBank/DDBJ databases">
        <title>Aphidius gifuensis genome sequencing and assembly.</title>
        <authorList>
            <person name="Du Z."/>
        </authorList>
    </citation>
    <scope>NUCLEOTIDE SEQUENCE [LARGE SCALE GENOMIC DNA]</scope>
    <source>
        <strain evidence="17">YNYX2018</strain>
        <tissue evidence="17">Adults</tissue>
    </source>
</reference>
<evidence type="ECO:0000256" key="3">
    <source>
        <dbReference type="ARBA" id="ARBA00005189"/>
    </source>
</evidence>
<dbReference type="Gene3D" id="2.40.110.10">
    <property type="entry name" value="Butyryl-CoA Dehydrogenase, subunit A, domain 2"/>
    <property type="match status" value="1"/>
</dbReference>
<dbReference type="Proteomes" id="UP000639338">
    <property type="component" value="Unassembled WGS sequence"/>
</dbReference>
<comment type="pathway">
    <text evidence="3">Lipid metabolism.</text>
</comment>
<keyword evidence="18" id="KW-1185">Reference proteome</keyword>
<feature type="domain" description="Acyl-CoA oxidase C-terminal" evidence="14">
    <location>
        <begin position="502"/>
        <end position="680"/>
    </location>
</feature>
<evidence type="ECO:0000256" key="4">
    <source>
        <dbReference type="ARBA" id="ARBA00006288"/>
    </source>
</evidence>
<dbReference type="GO" id="GO:0016402">
    <property type="term" value="F:pristanoyl-CoA oxidase activity"/>
    <property type="evidence" value="ECO:0007669"/>
    <property type="project" value="TreeGrafter"/>
</dbReference>
<dbReference type="EMBL" id="JACMRX010000005">
    <property type="protein sequence ID" value="KAF7989917.1"/>
    <property type="molecule type" value="Genomic_DNA"/>
</dbReference>
<evidence type="ECO:0000256" key="9">
    <source>
        <dbReference type="ARBA" id="ARBA00023098"/>
    </source>
</evidence>
<comment type="caution">
    <text evidence="17">The sequence shown here is derived from an EMBL/GenBank/DDBJ whole genome shotgun (WGS) entry which is preliminary data.</text>
</comment>
<dbReference type="Pfam" id="PF22924">
    <property type="entry name" value="ACOX_C_alpha1"/>
    <property type="match status" value="1"/>
</dbReference>
<comment type="cofactor">
    <cofactor evidence="1">
        <name>FAD</name>
        <dbReference type="ChEBI" id="CHEBI:57692"/>
    </cofactor>
</comment>
<feature type="active site" description="Proton acceptor" evidence="12">
    <location>
        <position position="444"/>
    </location>
</feature>
<feature type="domain" description="Acyl-CoA oxidase/dehydrogenase middle" evidence="15">
    <location>
        <begin position="148"/>
        <end position="258"/>
    </location>
</feature>
<feature type="binding site" evidence="13">
    <location>
        <position position="152"/>
    </location>
    <ligand>
        <name>FAD</name>
        <dbReference type="ChEBI" id="CHEBI:57692"/>
    </ligand>
</feature>
<dbReference type="InterPro" id="IPR006091">
    <property type="entry name" value="Acyl-CoA_Oxase/DH_mid-dom"/>
</dbReference>
<dbReference type="GO" id="GO:0033540">
    <property type="term" value="P:fatty acid beta-oxidation using acyl-CoA oxidase"/>
    <property type="evidence" value="ECO:0007669"/>
    <property type="project" value="TreeGrafter"/>
</dbReference>
<keyword evidence="5 11" id="KW-0285">Flavoprotein</keyword>
<dbReference type="InterPro" id="IPR009100">
    <property type="entry name" value="AcylCoA_DH/oxidase_NM_dom_sf"/>
</dbReference>
<dbReference type="PANTHER" id="PTHR10909:SF390">
    <property type="entry name" value="PEROXISOMAL ACYL-COENZYME A OXIDASE 3"/>
    <property type="match status" value="1"/>
</dbReference>
<dbReference type="FunFam" id="1.20.140.10:FF:000010">
    <property type="entry name" value="Acyl-coenzyme A oxidase"/>
    <property type="match status" value="1"/>
</dbReference>
<evidence type="ECO:0000256" key="10">
    <source>
        <dbReference type="ARBA" id="ARBA00023140"/>
    </source>
</evidence>
<accession>A0A834XQP9</accession>
<dbReference type="FunFam" id="1.20.140.10:FF:000007">
    <property type="entry name" value="Acyl-coenzyme A oxidase"/>
    <property type="match status" value="1"/>
</dbReference>
<dbReference type="Pfam" id="PF01756">
    <property type="entry name" value="ACOX"/>
    <property type="match status" value="1"/>
</dbReference>
<evidence type="ECO:0000313" key="18">
    <source>
        <dbReference type="Proteomes" id="UP000639338"/>
    </source>
</evidence>
<dbReference type="GO" id="GO:0071949">
    <property type="term" value="F:FAD binding"/>
    <property type="evidence" value="ECO:0007669"/>
    <property type="project" value="InterPro"/>
</dbReference>
<dbReference type="PANTHER" id="PTHR10909">
    <property type="entry name" value="ELECTRON TRANSPORT OXIDOREDUCTASE"/>
    <property type="match status" value="1"/>
</dbReference>
<protein>
    <recommendedName>
        <fullName evidence="11">Acyl-coenzyme A oxidase</fullName>
    </recommendedName>
</protein>
<evidence type="ECO:0000256" key="11">
    <source>
        <dbReference type="PIRNR" id="PIRNR000168"/>
    </source>
</evidence>
<dbReference type="InterPro" id="IPR002655">
    <property type="entry name" value="Acyl-CoA_oxidase_C"/>
</dbReference>
<keyword evidence="6 11" id="KW-0274">FAD</keyword>
<keyword evidence="8" id="KW-0560">Oxidoreductase</keyword>